<accession>A0ABR3QB00</accession>
<dbReference type="RefSeq" id="XP_069211641.1">
    <property type="nucleotide sequence ID" value="XM_069351255.1"/>
</dbReference>
<protein>
    <submittedName>
        <fullName evidence="1">Uncharacterized protein</fullName>
    </submittedName>
</protein>
<dbReference type="PANTHER" id="PTHR37331:SF1">
    <property type="entry name" value="YALI0F11671P"/>
    <property type="match status" value="1"/>
</dbReference>
<dbReference type="EMBL" id="JBBXJM010000002">
    <property type="protein sequence ID" value="KAL1411697.1"/>
    <property type="molecule type" value="Genomic_DNA"/>
</dbReference>
<dbReference type="Proteomes" id="UP001565368">
    <property type="component" value="Unassembled WGS sequence"/>
</dbReference>
<organism evidence="1 2">
    <name type="scientific">Vanrija albida</name>
    <dbReference type="NCBI Taxonomy" id="181172"/>
    <lineage>
        <taxon>Eukaryota</taxon>
        <taxon>Fungi</taxon>
        <taxon>Dikarya</taxon>
        <taxon>Basidiomycota</taxon>
        <taxon>Agaricomycotina</taxon>
        <taxon>Tremellomycetes</taxon>
        <taxon>Trichosporonales</taxon>
        <taxon>Trichosporonaceae</taxon>
        <taxon>Vanrija</taxon>
    </lineage>
</organism>
<proteinExistence type="predicted"/>
<name>A0ABR3QB00_9TREE</name>
<evidence type="ECO:0000313" key="1">
    <source>
        <dbReference type="EMBL" id="KAL1411697.1"/>
    </source>
</evidence>
<evidence type="ECO:0000313" key="2">
    <source>
        <dbReference type="Proteomes" id="UP001565368"/>
    </source>
</evidence>
<comment type="caution">
    <text evidence="1">The sequence shown here is derived from an EMBL/GenBank/DDBJ whole genome shotgun (WGS) entry which is preliminary data.</text>
</comment>
<sequence>MLSLAPRLRAALPRLARASSTLAPGSTRDPEHPHLHYHAQPPAAPARITLSLLPTPSAPHSRCVLGYLPPLADAGLGDFVENPRFRELLHRAIKDGLAKGVSESVEFEAGTRPGDGYMHITDERAIPPAGRIGETEDIVGSVFVEGGKIVASTYEPGPGYRLVTGHGVMTLPRGLDEHVVGVLREIDAAERGEVDGEQW</sequence>
<gene>
    <name evidence="1" type="ORF">Q8F55_002663</name>
</gene>
<dbReference type="GeneID" id="95983706"/>
<keyword evidence="2" id="KW-1185">Reference proteome</keyword>
<reference evidence="1 2" key="1">
    <citation type="submission" date="2023-08" db="EMBL/GenBank/DDBJ databases">
        <title>Annotated Genome Sequence of Vanrija albida AlHP1.</title>
        <authorList>
            <person name="Herzog R."/>
        </authorList>
    </citation>
    <scope>NUCLEOTIDE SEQUENCE [LARGE SCALE GENOMIC DNA]</scope>
    <source>
        <strain evidence="1 2">AlHP1</strain>
    </source>
</reference>
<dbReference type="PANTHER" id="PTHR37331">
    <property type="entry name" value="YALI0F11671P"/>
    <property type="match status" value="1"/>
</dbReference>